<keyword evidence="3" id="KW-0687">Ribonucleoprotein</keyword>
<dbReference type="CDD" id="cd00392">
    <property type="entry name" value="Ribosomal_L13"/>
    <property type="match status" value="1"/>
</dbReference>
<evidence type="ECO:0000313" key="6">
    <source>
        <dbReference type="Proteomes" id="UP000001744"/>
    </source>
</evidence>
<dbReference type="GO" id="GO:0005762">
    <property type="term" value="C:mitochondrial large ribosomal subunit"/>
    <property type="evidence" value="ECO:0000318"/>
    <property type="project" value="GO_Central"/>
</dbReference>
<evidence type="ECO:0000256" key="1">
    <source>
        <dbReference type="ARBA" id="ARBA00006227"/>
    </source>
</evidence>
<dbReference type="PANTHER" id="PTHR11545:SF2">
    <property type="entry name" value="LARGE RIBOSOMAL SUBUNIT PROTEIN UL13M"/>
    <property type="match status" value="1"/>
</dbReference>
<dbReference type="JaponicusDB" id="SJAG_03176">
    <property type="gene designation" value="mrpl23"/>
</dbReference>
<dbReference type="GO" id="GO:0005840">
    <property type="term" value="C:ribosome"/>
    <property type="evidence" value="ECO:0000318"/>
    <property type="project" value="GO_Central"/>
</dbReference>
<dbReference type="GO" id="GO:0003735">
    <property type="term" value="F:structural constituent of ribosome"/>
    <property type="evidence" value="ECO:0000318"/>
    <property type="project" value="GO_Central"/>
</dbReference>
<dbReference type="GO" id="GO:0003729">
    <property type="term" value="F:mRNA binding"/>
    <property type="evidence" value="ECO:0000318"/>
    <property type="project" value="GO_Central"/>
</dbReference>
<dbReference type="eggNOG" id="KOG3203">
    <property type="taxonomic scope" value="Eukaryota"/>
</dbReference>
<proteinExistence type="inferred from homology"/>
<dbReference type="AlphaFoldDB" id="B6K3J1"/>
<dbReference type="PANTHER" id="PTHR11545">
    <property type="entry name" value="RIBOSOMAL PROTEIN L13"/>
    <property type="match status" value="1"/>
</dbReference>
<keyword evidence="2 4" id="KW-0689">Ribosomal protein</keyword>
<dbReference type="HAMAP" id="MF_01366">
    <property type="entry name" value="Ribosomal_uL13"/>
    <property type="match status" value="1"/>
</dbReference>
<dbReference type="GO" id="GO:0017148">
    <property type="term" value="P:negative regulation of translation"/>
    <property type="evidence" value="ECO:0000318"/>
    <property type="project" value="GO_Central"/>
</dbReference>
<dbReference type="OrthoDB" id="274622at2759"/>
<reference evidence="4 6" key="1">
    <citation type="journal article" date="2011" name="Science">
        <title>Comparative functional genomics of the fission yeasts.</title>
        <authorList>
            <person name="Rhind N."/>
            <person name="Chen Z."/>
            <person name="Yassour M."/>
            <person name="Thompson D.A."/>
            <person name="Haas B.J."/>
            <person name="Habib N."/>
            <person name="Wapinski I."/>
            <person name="Roy S."/>
            <person name="Lin M.F."/>
            <person name="Heiman D.I."/>
            <person name="Young S.K."/>
            <person name="Furuya K."/>
            <person name="Guo Y."/>
            <person name="Pidoux A."/>
            <person name="Chen H.M."/>
            <person name="Robbertse B."/>
            <person name="Goldberg J.M."/>
            <person name="Aoki K."/>
            <person name="Bayne E.H."/>
            <person name="Berlin A.M."/>
            <person name="Desjardins C.A."/>
            <person name="Dobbs E."/>
            <person name="Dukaj L."/>
            <person name="Fan L."/>
            <person name="FitzGerald M.G."/>
            <person name="French C."/>
            <person name="Gujja S."/>
            <person name="Hansen K."/>
            <person name="Keifenheim D."/>
            <person name="Levin J.Z."/>
            <person name="Mosher R.A."/>
            <person name="Mueller C.A."/>
            <person name="Pfiffner J."/>
            <person name="Priest M."/>
            <person name="Russ C."/>
            <person name="Smialowska A."/>
            <person name="Swoboda P."/>
            <person name="Sykes S.M."/>
            <person name="Vaughn M."/>
            <person name="Vengrova S."/>
            <person name="Yoder R."/>
            <person name="Zeng Q."/>
            <person name="Allshire R."/>
            <person name="Baulcombe D."/>
            <person name="Birren B.W."/>
            <person name="Brown W."/>
            <person name="Ekwall K."/>
            <person name="Kellis M."/>
            <person name="Leatherwood J."/>
            <person name="Levin H."/>
            <person name="Margalit H."/>
            <person name="Martienssen R."/>
            <person name="Nieduszynski C.A."/>
            <person name="Spatafora J.W."/>
            <person name="Friedman N."/>
            <person name="Dalgaard J.Z."/>
            <person name="Baumann P."/>
            <person name="Niki H."/>
            <person name="Regev A."/>
            <person name="Nusbaum C."/>
        </authorList>
    </citation>
    <scope>NUCLEOTIDE SEQUENCE [LARGE SCALE GENOMIC DNA]</scope>
    <source>
        <strain evidence="6">yFS275 / FY16936</strain>
    </source>
</reference>
<dbReference type="GeneID" id="7048521"/>
<dbReference type="EMBL" id="KE651167">
    <property type="protein sequence ID" value="EEB08048.1"/>
    <property type="molecule type" value="Genomic_DNA"/>
</dbReference>
<protein>
    <submittedName>
        <fullName evidence="4">Ribosomal protein subunit L13</fullName>
    </submittedName>
</protein>
<comment type="similarity">
    <text evidence="1">Belongs to the universal ribosomal protein uL13 family.</text>
</comment>
<sequence>MSTLNGKTALAYARVWQHISAKGLPLGRTASQIAIVLMGKHKPMYHPASDCGDYVVVTDCDQIATTGRKMERSMYYSHSGKPGHLKSWTMKEMAEKRGKKELLLRAVSGMLPKNRLRDKRLERLKLFDGPENPYHENVFKNYLMMYEEKVADKGERGTNDEDRLG</sequence>
<dbReference type="InterPro" id="IPR005822">
    <property type="entry name" value="Ribosomal_uL13"/>
</dbReference>
<dbReference type="OMA" id="HKPIYTP"/>
<dbReference type="InterPro" id="IPR036899">
    <property type="entry name" value="Ribosomal_uL13_sf"/>
</dbReference>
<dbReference type="STRING" id="402676.B6K3J1"/>
<evidence type="ECO:0000256" key="3">
    <source>
        <dbReference type="ARBA" id="ARBA00023274"/>
    </source>
</evidence>
<keyword evidence="6" id="KW-1185">Reference proteome</keyword>
<dbReference type="HOGENOM" id="CLU_082184_1_1_1"/>
<accession>B6K3J1</accession>
<dbReference type="RefSeq" id="XP_002174341.1">
    <property type="nucleotide sequence ID" value="XM_002174305.2"/>
</dbReference>
<evidence type="ECO:0000313" key="5">
    <source>
        <dbReference type="JaponicusDB" id="SJAG_03176"/>
    </source>
</evidence>
<gene>
    <name evidence="5" type="primary">mrpl23</name>
    <name evidence="4" type="ORF">SJAG_03176</name>
</gene>
<dbReference type="Proteomes" id="UP000001744">
    <property type="component" value="Unassembled WGS sequence"/>
</dbReference>
<evidence type="ECO:0000256" key="2">
    <source>
        <dbReference type="ARBA" id="ARBA00022980"/>
    </source>
</evidence>
<name>B6K3J1_SCHJY</name>
<dbReference type="PIRSF" id="PIRSF002181">
    <property type="entry name" value="Ribosomal_L13"/>
    <property type="match status" value="1"/>
</dbReference>
<organism evidence="4 6">
    <name type="scientific">Schizosaccharomyces japonicus (strain yFS275 / FY16936)</name>
    <name type="common">Fission yeast</name>
    <dbReference type="NCBI Taxonomy" id="402676"/>
    <lineage>
        <taxon>Eukaryota</taxon>
        <taxon>Fungi</taxon>
        <taxon>Dikarya</taxon>
        <taxon>Ascomycota</taxon>
        <taxon>Taphrinomycotina</taxon>
        <taxon>Schizosaccharomycetes</taxon>
        <taxon>Schizosaccharomycetales</taxon>
        <taxon>Schizosaccharomycetaceae</taxon>
        <taxon>Schizosaccharomyces</taxon>
    </lineage>
</organism>
<dbReference type="NCBIfam" id="TIGR01066">
    <property type="entry name" value="rplM_bact"/>
    <property type="match status" value="1"/>
</dbReference>
<dbReference type="SUPFAM" id="SSF52161">
    <property type="entry name" value="Ribosomal protein L13"/>
    <property type="match status" value="1"/>
</dbReference>
<dbReference type="Pfam" id="PF00572">
    <property type="entry name" value="Ribosomal_L13"/>
    <property type="match status" value="1"/>
</dbReference>
<dbReference type="VEuPathDB" id="FungiDB:SJAG_03176"/>
<dbReference type="InterPro" id="IPR005823">
    <property type="entry name" value="Ribosomal_uL13_bac-type"/>
</dbReference>
<evidence type="ECO:0000313" key="4">
    <source>
        <dbReference type="EMBL" id="EEB08048.1"/>
    </source>
</evidence>
<dbReference type="GO" id="GO:0006412">
    <property type="term" value="P:translation"/>
    <property type="evidence" value="ECO:0007669"/>
    <property type="project" value="InterPro"/>
</dbReference>
<dbReference type="Gene3D" id="3.90.1180.10">
    <property type="entry name" value="Ribosomal protein L13"/>
    <property type="match status" value="1"/>
</dbReference>